<accession>A0ABX0G897</accession>
<organism evidence="2 3">
    <name type="scientific">Rhodobacter calidifons</name>
    <dbReference type="NCBI Taxonomy" id="2715277"/>
    <lineage>
        <taxon>Bacteria</taxon>
        <taxon>Pseudomonadati</taxon>
        <taxon>Pseudomonadota</taxon>
        <taxon>Alphaproteobacteria</taxon>
        <taxon>Rhodobacterales</taxon>
        <taxon>Rhodobacter group</taxon>
        <taxon>Rhodobacter</taxon>
    </lineage>
</organism>
<name>A0ABX0G897_9RHOB</name>
<comment type="caution">
    <text evidence="2">The sequence shown here is derived from an EMBL/GenBank/DDBJ whole genome shotgun (WGS) entry which is preliminary data.</text>
</comment>
<dbReference type="RefSeq" id="WP_166403528.1">
    <property type="nucleotide sequence ID" value="NZ_JAANHS010000008.1"/>
</dbReference>
<dbReference type="EMBL" id="JAANHS010000008">
    <property type="protein sequence ID" value="NHB77510.1"/>
    <property type="molecule type" value="Genomic_DNA"/>
</dbReference>
<evidence type="ECO:0000256" key="1">
    <source>
        <dbReference type="SAM" id="MobiDB-lite"/>
    </source>
</evidence>
<sequence>MSTDPLHLLALDVLARRHVSGLSPCLREALLSSLVASMRAGGQPADLRQWPVLVHSTASPAACRQSTGGPRARPALRVVP</sequence>
<proteinExistence type="predicted"/>
<keyword evidence="3" id="KW-1185">Reference proteome</keyword>
<evidence type="ECO:0000313" key="3">
    <source>
        <dbReference type="Proteomes" id="UP001515660"/>
    </source>
</evidence>
<evidence type="ECO:0000313" key="2">
    <source>
        <dbReference type="EMBL" id="NHB77510.1"/>
    </source>
</evidence>
<reference evidence="2 3" key="1">
    <citation type="journal article" date="2022" name="Microorganisms">
        <title>Genome Sequence and Characterization of a Xanthorhodopsin-Containing, Aerobic Anoxygenic Phototrophic Rhodobacter Species, Isolated from Mesophilic Conditions at Yellowstone National Park.</title>
        <authorList>
            <person name="Kyndt J.A."/>
            <person name="Robertson S."/>
            <person name="Shoffstall I.B."/>
            <person name="Ramaley R.F."/>
            <person name="Meyer T.E."/>
        </authorList>
    </citation>
    <scope>NUCLEOTIDE SEQUENCE [LARGE SCALE GENOMIC DNA]</scope>
    <source>
        <strain evidence="2 3">M37P</strain>
    </source>
</reference>
<protein>
    <submittedName>
        <fullName evidence="2">Uncharacterized protein</fullName>
    </submittedName>
</protein>
<gene>
    <name evidence="2" type="ORF">G8O29_12260</name>
</gene>
<feature type="region of interest" description="Disordered" evidence="1">
    <location>
        <begin position="61"/>
        <end position="80"/>
    </location>
</feature>
<dbReference type="Proteomes" id="UP001515660">
    <property type="component" value="Unassembled WGS sequence"/>
</dbReference>